<sequence>MRKIIQLDEYRKKREKDTSKFNFEDAVDNFVGFEIDDEELERILKESNDDTPLSF</sequence>
<proteinExistence type="predicted"/>
<protein>
    <submittedName>
        <fullName evidence="1">Uncharacterized protein</fullName>
    </submittedName>
</protein>
<dbReference type="STRING" id="1121326.CLMAG_26970"/>
<name>A0A162TPE1_9CLOT</name>
<evidence type="ECO:0000313" key="1">
    <source>
        <dbReference type="EMBL" id="KZL92883.1"/>
    </source>
</evidence>
<dbReference type="EMBL" id="LWAE01000002">
    <property type="protein sequence ID" value="KZL92883.1"/>
    <property type="molecule type" value="Genomic_DNA"/>
</dbReference>
<dbReference type="AlphaFoldDB" id="A0A162TPE1"/>
<keyword evidence="2" id="KW-1185">Reference proteome</keyword>
<dbReference type="Proteomes" id="UP000076603">
    <property type="component" value="Unassembled WGS sequence"/>
</dbReference>
<evidence type="ECO:0000313" key="2">
    <source>
        <dbReference type="Proteomes" id="UP000076603"/>
    </source>
</evidence>
<dbReference type="RefSeq" id="WP_161486964.1">
    <property type="nucleotide sequence ID" value="NZ_FQXL01000025.1"/>
</dbReference>
<organism evidence="1 2">
    <name type="scientific">Clostridium magnum DSM 2767</name>
    <dbReference type="NCBI Taxonomy" id="1121326"/>
    <lineage>
        <taxon>Bacteria</taxon>
        <taxon>Bacillati</taxon>
        <taxon>Bacillota</taxon>
        <taxon>Clostridia</taxon>
        <taxon>Eubacteriales</taxon>
        <taxon>Clostridiaceae</taxon>
        <taxon>Clostridium</taxon>
    </lineage>
</organism>
<dbReference type="PATRIC" id="fig|1121326.3.peg.2709"/>
<gene>
    <name evidence="1" type="ORF">CLMAG_26970</name>
</gene>
<accession>A0A162TPE1</accession>
<reference evidence="1 2" key="1">
    <citation type="submission" date="2016-04" db="EMBL/GenBank/DDBJ databases">
        <title>Genome sequence of Clostridium magnum DSM 2767.</title>
        <authorList>
            <person name="Poehlein A."/>
            <person name="Uhlig R."/>
            <person name="Fischer R."/>
            <person name="Bahl H."/>
            <person name="Daniel R."/>
        </authorList>
    </citation>
    <scope>NUCLEOTIDE SEQUENCE [LARGE SCALE GENOMIC DNA]</scope>
    <source>
        <strain evidence="1 2">DSM 2767</strain>
    </source>
</reference>
<comment type="caution">
    <text evidence="1">The sequence shown here is derived from an EMBL/GenBank/DDBJ whole genome shotgun (WGS) entry which is preliminary data.</text>
</comment>